<proteinExistence type="predicted"/>
<dbReference type="RefSeq" id="WP_041897038.1">
    <property type="nucleotide sequence ID" value="NZ_CP010086.2"/>
</dbReference>
<evidence type="ECO:0000256" key="2">
    <source>
        <dbReference type="ARBA" id="ARBA00023315"/>
    </source>
</evidence>
<dbReference type="GO" id="GO:0016747">
    <property type="term" value="F:acyltransferase activity, transferring groups other than amino-acyl groups"/>
    <property type="evidence" value="ECO:0007669"/>
    <property type="project" value="InterPro"/>
</dbReference>
<dbReference type="AlphaFoldDB" id="A0A0B5QRP2"/>
<dbReference type="PROSITE" id="PS51186">
    <property type="entry name" value="GNAT"/>
    <property type="match status" value="1"/>
</dbReference>
<gene>
    <name evidence="4" type="ORF">LF65_02968</name>
</gene>
<dbReference type="PANTHER" id="PTHR43420">
    <property type="entry name" value="ACETYLTRANSFERASE"/>
    <property type="match status" value="1"/>
</dbReference>
<organism evidence="4 5">
    <name type="scientific">Clostridium beijerinckii</name>
    <name type="common">Clostridium MP</name>
    <dbReference type="NCBI Taxonomy" id="1520"/>
    <lineage>
        <taxon>Bacteria</taxon>
        <taxon>Bacillati</taxon>
        <taxon>Bacillota</taxon>
        <taxon>Clostridia</taxon>
        <taxon>Eubacteriales</taxon>
        <taxon>Clostridiaceae</taxon>
        <taxon>Clostridium</taxon>
    </lineage>
</organism>
<dbReference type="InterPro" id="IPR016181">
    <property type="entry name" value="Acyl_CoA_acyltransferase"/>
</dbReference>
<keyword evidence="2" id="KW-0012">Acyltransferase</keyword>
<dbReference type="InterPro" id="IPR000182">
    <property type="entry name" value="GNAT_dom"/>
</dbReference>
<dbReference type="OrthoDB" id="1910906at2"/>
<evidence type="ECO:0000256" key="1">
    <source>
        <dbReference type="ARBA" id="ARBA00022679"/>
    </source>
</evidence>
<accession>A0A0B5QRP2</accession>
<dbReference type="CDD" id="cd04301">
    <property type="entry name" value="NAT_SF"/>
    <property type="match status" value="1"/>
</dbReference>
<dbReference type="SUPFAM" id="SSF55729">
    <property type="entry name" value="Acyl-CoA N-acyltransferases (Nat)"/>
    <property type="match status" value="1"/>
</dbReference>
<reference evidence="5" key="1">
    <citation type="submission" date="2014-12" db="EMBL/GenBank/DDBJ databases">
        <title>Genome sequence of Clostridium beijerinckii strain 59B.</title>
        <authorList>
            <person name="Little G.T."/>
            <person name="Minton N.P."/>
        </authorList>
    </citation>
    <scope>NUCLEOTIDE SEQUENCE [LARGE SCALE GENOMIC DNA]</scope>
    <source>
        <strain evidence="5">59B</strain>
    </source>
</reference>
<dbReference type="Proteomes" id="UP000031866">
    <property type="component" value="Chromosome"/>
</dbReference>
<feature type="domain" description="N-acetyltransferase" evidence="3">
    <location>
        <begin position="147"/>
        <end position="289"/>
    </location>
</feature>
<keyword evidence="1 4" id="KW-0808">Transferase</keyword>
<protein>
    <submittedName>
        <fullName evidence="4">GCN5 family acetyltransferase</fullName>
    </submittedName>
</protein>
<dbReference type="Pfam" id="PF00583">
    <property type="entry name" value="Acetyltransf_1"/>
    <property type="match status" value="1"/>
</dbReference>
<dbReference type="InterPro" id="IPR050680">
    <property type="entry name" value="YpeA/RimI_acetyltransf"/>
</dbReference>
<dbReference type="Gene3D" id="3.40.630.30">
    <property type="match status" value="1"/>
</dbReference>
<dbReference type="KEGG" id="cbei:LF65_02968"/>
<evidence type="ECO:0000313" key="4">
    <source>
        <dbReference type="EMBL" id="AJG99538.1"/>
    </source>
</evidence>
<dbReference type="EMBL" id="CP010086">
    <property type="protein sequence ID" value="AJG99538.1"/>
    <property type="molecule type" value="Genomic_DNA"/>
</dbReference>
<sequence length="289" mass="34971">MVFLEKLSLFNMNHFRRLYNRSEDAYSCDKSFFEIYDDESFIVKYIIRKQIRLFRVNSEYVGYIWYEYPSYNGFSNIYSIYLKDEYIHLINSKILSFFNASAFKFDMLANSKASFIMKKLNFDVNSNNILMKIRTSNIKNNFYENRVFFKHFKEGQDEELRCRIQNSVFNEKNRVPLTVDDIYREEEEDYYIKDFGVFICNNNGQVVGYGQIIFNRGFYTIVNLGILEEYRKHGYGELLVRYLIDLCYRNSIKTVYIRVEKNNLKALSLYTKIGFREYQSFISWYKKIN</sequence>
<dbReference type="PANTHER" id="PTHR43420:SF12">
    <property type="entry name" value="N-ACETYLTRANSFERASE DOMAIN-CONTAINING PROTEIN"/>
    <property type="match status" value="1"/>
</dbReference>
<name>A0A0B5QRP2_CLOBE</name>
<evidence type="ECO:0000259" key="3">
    <source>
        <dbReference type="PROSITE" id="PS51186"/>
    </source>
</evidence>
<dbReference type="STRING" id="1520.LF65_02968"/>
<evidence type="ECO:0000313" key="5">
    <source>
        <dbReference type="Proteomes" id="UP000031866"/>
    </source>
</evidence>